<dbReference type="RefSeq" id="WP_128388039.1">
    <property type="nucleotide sequence ID" value="NZ_SBII01000001.1"/>
</dbReference>
<dbReference type="Pfam" id="PF11551">
    <property type="entry name" value="Omp28"/>
    <property type="match status" value="1"/>
</dbReference>
<comment type="caution">
    <text evidence="1">The sequence shown here is derived from an EMBL/GenBank/DDBJ whole genome shotgun (WGS) entry which is preliminary data.</text>
</comment>
<evidence type="ECO:0000313" key="2">
    <source>
        <dbReference type="Proteomes" id="UP000287527"/>
    </source>
</evidence>
<name>A0A3S3R240_9FLAO</name>
<keyword evidence="2" id="KW-1185">Reference proteome</keyword>
<proteinExistence type="predicted"/>
<dbReference type="PROSITE" id="PS51257">
    <property type="entry name" value="PROKAR_LIPOPROTEIN"/>
    <property type="match status" value="1"/>
</dbReference>
<accession>A0A3S3R240</accession>
<dbReference type="AlphaFoldDB" id="A0A3S3R240"/>
<evidence type="ECO:0000313" key="1">
    <source>
        <dbReference type="EMBL" id="RWX03483.1"/>
    </source>
</evidence>
<dbReference type="Gene3D" id="2.60.40.10">
    <property type="entry name" value="Immunoglobulins"/>
    <property type="match status" value="1"/>
</dbReference>
<dbReference type="Proteomes" id="UP000287527">
    <property type="component" value="Unassembled WGS sequence"/>
</dbReference>
<reference evidence="1 2" key="1">
    <citation type="submission" date="2019-01" db="EMBL/GenBank/DDBJ databases">
        <title>Flavobacterium sp. nov.,isolated from freshwater.</title>
        <authorList>
            <person name="Zhang R."/>
            <person name="Du Z.-J."/>
        </authorList>
    </citation>
    <scope>NUCLEOTIDE SEQUENCE [LARGE SCALE GENOMIC DNA]</scope>
    <source>
        <strain evidence="1 2">1E403</strain>
    </source>
</reference>
<dbReference type="EMBL" id="SBII01000001">
    <property type="protein sequence ID" value="RWX03483.1"/>
    <property type="molecule type" value="Genomic_DNA"/>
</dbReference>
<evidence type="ECO:0008006" key="3">
    <source>
        <dbReference type="Google" id="ProtNLM"/>
    </source>
</evidence>
<dbReference type="InterPro" id="IPR021615">
    <property type="entry name" value="Omp28"/>
</dbReference>
<dbReference type="InterPro" id="IPR013783">
    <property type="entry name" value="Ig-like_fold"/>
</dbReference>
<organism evidence="1 2">
    <name type="scientific">Flavobacterium cerinum</name>
    <dbReference type="NCBI Taxonomy" id="2502784"/>
    <lineage>
        <taxon>Bacteria</taxon>
        <taxon>Pseudomonadati</taxon>
        <taxon>Bacteroidota</taxon>
        <taxon>Flavobacteriia</taxon>
        <taxon>Flavobacteriales</taxon>
        <taxon>Flavobacteriaceae</taxon>
        <taxon>Flavobacterium</taxon>
    </lineage>
</organism>
<gene>
    <name evidence="1" type="ORF">EPI11_00710</name>
</gene>
<dbReference type="OrthoDB" id="1081990at2"/>
<protein>
    <recommendedName>
        <fullName evidence="3">Omp28-related outer membrane protein</fullName>
    </recommendedName>
</protein>
<sequence>MKKNLILLFIVSLFAGCSTDYEILNSYDAIILTADSSVKKFGETITFTVKDKEGNDLTDDAEFFIDGAPIEGNTFSSATVGNFEVTAKYYTVTSDPLLISFHDGTVINFRKKMLIEDYTGVWCGYCPRVAYGVELVHQQTEDAIAVAIHRPSSNVSDANYDPYNYDAQELENILGADGYPKGFLNRTTQWKFPEPNNLNQAIGMTQGINPRLGLAMTSSVANGTITMDVNVMFGKDFTNNLKLVVYVLENGLIYDQHNYTTYYNGEDILKDFVHNHVLRACLTPILGESIDGSQTTFSNTYKRSFNVAVPANVANTSKIEFVAFVIDENGKVVNVRRTTPGEDQEMELL</sequence>